<sequence length="201" mass="21887">DPPHRRGDRRAEQPVLDPAARRPAHHGHDRGAARLGPARRGRRGRPPGPGPRPRRPPGDRLRDRRAREGRGGGLPGRRRDSGDAGVLRVVLRALQDVLRRARARCPGRHPGPARCDGGDLAAQPGAGARHAAAVRLPEGDRGAHRGVRRHRGLRWRPCRRSGRAHHRGRGRARRPGRGGAGEAGRGPLRRGRRLRDPAGAV</sequence>
<name>A0A6J4NT43_9ACTN</name>
<reference evidence="2" key="1">
    <citation type="submission" date="2020-02" db="EMBL/GenBank/DDBJ databases">
        <authorList>
            <person name="Meier V. D."/>
        </authorList>
    </citation>
    <scope>NUCLEOTIDE SEQUENCE</scope>
    <source>
        <strain evidence="2">AVDCRST_MAG06</strain>
    </source>
</reference>
<evidence type="ECO:0000256" key="1">
    <source>
        <dbReference type="SAM" id="MobiDB-lite"/>
    </source>
</evidence>
<feature type="region of interest" description="Disordered" evidence="1">
    <location>
        <begin position="1"/>
        <end position="81"/>
    </location>
</feature>
<feature type="region of interest" description="Disordered" evidence="1">
    <location>
        <begin position="159"/>
        <end position="201"/>
    </location>
</feature>
<proteinExistence type="predicted"/>
<dbReference type="EMBL" id="CADCUP010000121">
    <property type="protein sequence ID" value="CAA9394455.1"/>
    <property type="molecule type" value="Genomic_DNA"/>
</dbReference>
<evidence type="ECO:0000313" key="2">
    <source>
        <dbReference type="EMBL" id="CAA9394455.1"/>
    </source>
</evidence>
<dbReference type="GO" id="GO:0016491">
    <property type="term" value="F:oxidoreductase activity"/>
    <property type="evidence" value="ECO:0007669"/>
    <property type="project" value="UniProtKB-KW"/>
</dbReference>
<dbReference type="AlphaFoldDB" id="A0A6J4NT43"/>
<feature type="non-terminal residue" evidence="2">
    <location>
        <position position="201"/>
    </location>
</feature>
<feature type="compositionally biased region" description="Basic residues" evidence="1">
    <location>
        <begin position="159"/>
        <end position="176"/>
    </location>
</feature>
<keyword evidence="2" id="KW-0560">Oxidoreductase</keyword>
<feature type="compositionally biased region" description="Basic and acidic residues" evidence="1">
    <location>
        <begin position="1"/>
        <end position="12"/>
    </location>
</feature>
<dbReference type="EC" id="1.5.1.29" evidence="2"/>
<gene>
    <name evidence="2" type="ORF">AVDCRST_MAG06-1804</name>
</gene>
<feature type="non-terminal residue" evidence="2">
    <location>
        <position position="1"/>
    </location>
</feature>
<protein>
    <submittedName>
        <fullName evidence="2">FMN reductase</fullName>
        <ecNumber evidence="2">1.5.1.29</ecNumber>
    </submittedName>
</protein>
<accession>A0A6J4NT43</accession>
<feature type="compositionally biased region" description="Basic and acidic residues" evidence="1">
    <location>
        <begin position="56"/>
        <end position="70"/>
    </location>
</feature>
<organism evidence="2">
    <name type="scientific">uncultured Nocardioides sp</name>
    <dbReference type="NCBI Taxonomy" id="198441"/>
    <lineage>
        <taxon>Bacteria</taxon>
        <taxon>Bacillati</taxon>
        <taxon>Actinomycetota</taxon>
        <taxon>Actinomycetes</taxon>
        <taxon>Propionibacteriales</taxon>
        <taxon>Nocardioidaceae</taxon>
        <taxon>Nocardioides</taxon>
        <taxon>environmental samples</taxon>
    </lineage>
</organism>